<evidence type="ECO:0000256" key="12">
    <source>
        <dbReference type="ARBA" id="ARBA00023224"/>
    </source>
</evidence>
<feature type="transmembrane region" description="Helical" evidence="13">
    <location>
        <begin position="140"/>
        <end position="163"/>
    </location>
</feature>
<keyword evidence="3" id="KW-0716">Sensory transduction</keyword>
<dbReference type="PANTHER" id="PTHR24242">
    <property type="entry name" value="G-PROTEIN COUPLED RECEPTOR"/>
    <property type="match status" value="1"/>
</dbReference>
<evidence type="ECO:0000256" key="2">
    <source>
        <dbReference type="ARBA" id="ARBA00022475"/>
    </source>
</evidence>
<feature type="transmembrane region" description="Helical" evidence="13">
    <location>
        <begin position="61"/>
        <end position="86"/>
    </location>
</feature>
<keyword evidence="4 13" id="KW-0812">Transmembrane</keyword>
<evidence type="ECO:0000256" key="7">
    <source>
        <dbReference type="ARBA" id="ARBA00023040"/>
    </source>
</evidence>
<keyword evidence="9" id="KW-1015">Disulfide bond</keyword>
<keyword evidence="7" id="KW-0297">G-protein coupled receptor</keyword>
<reference evidence="14" key="1">
    <citation type="thesis" date="2020" institute="ProQuest LLC" country="789 East Eisenhower Parkway, Ann Arbor, MI, USA">
        <title>Comparative Genomics and Chromosome Evolution.</title>
        <authorList>
            <person name="Mudd A.B."/>
        </authorList>
    </citation>
    <scope>NUCLEOTIDE SEQUENCE</scope>
    <source>
        <strain evidence="14">237g6f4</strain>
        <tissue evidence="14">Blood</tissue>
    </source>
</reference>
<dbReference type="FunFam" id="1.20.1070.10:FF:000010">
    <property type="entry name" value="Olfactory receptor"/>
    <property type="match status" value="1"/>
</dbReference>
<keyword evidence="5" id="KW-0552">Olfaction</keyword>
<evidence type="ECO:0000313" key="14">
    <source>
        <dbReference type="EMBL" id="KAG8573906.1"/>
    </source>
</evidence>
<keyword evidence="10" id="KW-0675">Receptor</keyword>
<evidence type="ECO:0000256" key="8">
    <source>
        <dbReference type="ARBA" id="ARBA00023136"/>
    </source>
</evidence>
<feature type="transmembrane region" description="Helical" evidence="13">
    <location>
        <begin position="239"/>
        <end position="262"/>
    </location>
</feature>
<keyword evidence="11" id="KW-0325">Glycoprotein</keyword>
<keyword evidence="8 13" id="KW-0472">Membrane</keyword>
<dbReference type="PANTHER" id="PTHR24242:SF412">
    <property type="entry name" value="OLFACTORY RECEPTOR 10A7-LIKE"/>
    <property type="match status" value="1"/>
</dbReference>
<evidence type="ECO:0000256" key="13">
    <source>
        <dbReference type="SAM" id="Phobius"/>
    </source>
</evidence>
<gene>
    <name evidence="14" type="ORF">GDO81_008929</name>
</gene>
<keyword evidence="6 13" id="KW-1133">Transmembrane helix</keyword>
<accession>A0AAV7BN31</accession>
<feature type="transmembrane region" description="Helical" evidence="13">
    <location>
        <begin position="92"/>
        <end position="120"/>
    </location>
</feature>
<evidence type="ECO:0000256" key="6">
    <source>
        <dbReference type="ARBA" id="ARBA00022989"/>
    </source>
</evidence>
<keyword evidence="2" id="KW-1003">Cell membrane</keyword>
<evidence type="ECO:0000256" key="11">
    <source>
        <dbReference type="ARBA" id="ARBA00023180"/>
    </source>
</evidence>
<proteinExistence type="predicted"/>
<dbReference type="EMBL" id="WNYA01000004">
    <property type="protein sequence ID" value="KAG8573906.1"/>
    <property type="molecule type" value="Genomic_DNA"/>
</dbReference>
<dbReference type="GO" id="GO:0004984">
    <property type="term" value="F:olfactory receptor activity"/>
    <property type="evidence" value="ECO:0007669"/>
    <property type="project" value="InterPro"/>
</dbReference>
<dbReference type="InterPro" id="IPR000276">
    <property type="entry name" value="GPCR_Rhodpsn"/>
</dbReference>
<feature type="transmembrane region" description="Helical" evidence="13">
    <location>
        <begin position="26"/>
        <end position="49"/>
    </location>
</feature>
<organism evidence="14 15">
    <name type="scientific">Engystomops pustulosus</name>
    <name type="common">Tungara frog</name>
    <name type="synonym">Physalaemus pustulosus</name>
    <dbReference type="NCBI Taxonomy" id="76066"/>
    <lineage>
        <taxon>Eukaryota</taxon>
        <taxon>Metazoa</taxon>
        <taxon>Chordata</taxon>
        <taxon>Craniata</taxon>
        <taxon>Vertebrata</taxon>
        <taxon>Euteleostomi</taxon>
        <taxon>Amphibia</taxon>
        <taxon>Batrachia</taxon>
        <taxon>Anura</taxon>
        <taxon>Neobatrachia</taxon>
        <taxon>Hyloidea</taxon>
        <taxon>Leptodactylidae</taxon>
        <taxon>Leiuperinae</taxon>
        <taxon>Engystomops</taxon>
    </lineage>
</organism>
<dbReference type="GO" id="GO:0005886">
    <property type="term" value="C:plasma membrane"/>
    <property type="evidence" value="ECO:0007669"/>
    <property type="project" value="UniProtKB-SubCell"/>
</dbReference>
<dbReference type="AlphaFoldDB" id="A0AAV7BN31"/>
<dbReference type="SUPFAM" id="SSF81321">
    <property type="entry name" value="Family A G protein-coupled receptor-like"/>
    <property type="match status" value="1"/>
</dbReference>
<keyword evidence="12" id="KW-0807">Transducer</keyword>
<dbReference type="PRINTS" id="PR00245">
    <property type="entry name" value="OLFACTORYR"/>
</dbReference>
<comment type="subcellular location">
    <subcellularLocation>
        <location evidence="1">Cell membrane</location>
        <topology evidence="1">Multi-pass membrane protein</topology>
    </subcellularLocation>
</comment>
<evidence type="ECO:0008006" key="16">
    <source>
        <dbReference type="Google" id="ProtNLM"/>
    </source>
</evidence>
<dbReference type="PRINTS" id="PR00237">
    <property type="entry name" value="GPCRRHODOPSN"/>
</dbReference>
<evidence type="ECO:0000256" key="10">
    <source>
        <dbReference type="ARBA" id="ARBA00023170"/>
    </source>
</evidence>
<feature type="transmembrane region" description="Helical" evidence="13">
    <location>
        <begin position="201"/>
        <end position="227"/>
    </location>
</feature>
<dbReference type="Proteomes" id="UP000824782">
    <property type="component" value="Unassembled WGS sequence"/>
</dbReference>
<evidence type="ECO:0000256" key="3">
    <source>
        <dbReference type="ARBA" id="ARBA00022606"/>
    </source>
</evidence>
<evidence type="ECO:0000256" key="9">
    <source>
        <dbReference type="ARBA" id="ARBA00023157"/>
    </source>
</evidence>
<name>A0AAV7BN31_ENGPU</name>
<keyword evidence="15" id="KW-1185">Reference proteome</keyword>
<comment type="caution">
    <text evidence="14">The sequence shown here is derived from an EMBL/GenBank/DDBJ whole genome shotgun (WGS) entry which is preliminary data.</text>
</comment>
<dbReference type="InterPro" id="IPR000725">
    <property type="entry name" value="Olfact_rcpt"/>
</dbReference>
<evidence type="ECO:0000313" key="15">
    <source>
        <dbReference type="Proteomes" id="UP000824782"/>
    </source>
</evidence>
<evidence type="ECO:0000256" key="5">
    <source>
        <dbReference type="ARBA" id="ARBA00022725"/>
    </source>
</evidence>
<evidence type="ECO:0000256" key="4">
    <source>
        <dbReference type="ARBA" id="ARBA00022692"/>
    </source>
</evidence>
<feature type="transmembrane region" description="Helical" evidence="13">
    <location>
        <begin position="274"/>
        <end position="293"/>
    </location>
</feature>
<dbReference type="Gene3D" id="1.20.1070.10">
    <property type="entry name" value="Rhodopsin 7-helix transmembrane proteins"/>
    <property type="match status" value="1"/>
</dbReference>
<dbReference type="InterPro" id="IPR050939">
    <property type="entry name" value="Olfactory_GPCR1"/>
</dbReference>
<evidence type="ECO:0000256" key="1">
    <source>
        <dbReference type="ARBA" id="ARBA00004651"/>
    </source>
</evidence>
<protein>
    <recommendedName>
        <fullName evidence="16">Olfactory receptor</fullName>
    </recommendedName>
</protein>
<dbReference type="GO" id="GO:0004930">
    <property type="term" value="F:G protein-coupled receptor activity"/>
    <property type="evidence" value="ECO:0007669"/>
    <property type="project" value="UniProtKB-KW"/>
</dbReference>
<dbReference type="Pfam" id="PF13853">
    <property type="entry name" value="7tm_4"/>
    <property type="match status" value="1"/>
</dbReference>
<sequence>MCEENQTEVTEIHLLGFRGLYEYKSLLFIVLLLTYTLILAGNLLIILLVSTMDHLKTPMFIFLKHLSTADVLITTSVVPMMLHIILFEEGTFSLWGCILQLYFFGIFGFVQCFIIAVMSYDRYLAICHPLRYSSLMGPDLCLQLIIGSWSLVIVLLLSEFIFIVQFNFCGLNYIDHFFCDFGPTIKLATSDFISILTMEDFIISIFVLFFPFAFIILTYFCISFTILKTSSANSKRKAFSTCSSHLTTVCLYYGTLITVYMAPSDESSSEINKYRSLLYIVVSPLMNPIIYSLRNHEIKRAVRKVMSHVFTNESKR</sequence>